<feature type="region of interest" description="Disordered" evidence="1">
    <location>
        <begin position="56"/>
        <end position="94"/>
    </location>
</feature>
<feature type="region of interest" description="Disordered" evidence="1">
    <location>
        <begin position="137"/>
        <end position="160"/>
    </location>
</feature>
<evidence type="ECO:0000313" key="3">
    <source>
        <dbReference type="EMBL" id="RKO82717.1"/>
    </source>
</evidence>
<dbReference type="GO" id="GO:0004185">
    <property type="term" value="F:serine-type carboxypeptidase activity"/>
    <property type="evidence" value="ECO:0007669"/>
    <property type="project" value="InterPro"/>
</dbReference>
<organism evidence="3 4">
    <name type="scientific">Blyttiomyces helicus</name>
    <dbReference type="NCBI Taxonomy" id="388810"/>
    <lineage>
        <taxon>Eukaryota</taxon>
        <taxon>Fungi</taxon>
        <taxon>Fungi incertae sedis</taxon>
        <taxon>Chytridiomycota</taxon>
        <taxon>Chytridiomycota incertae sedis</taxon>
        <taxon>Chytridiomycetes</taxon>
        <taxon>Chytridiomycetes incertae sedis</taxon>
        <taxon>Blyttiomyces</taxon>
    </lineage>
</organism>
<dbReference type="Proteomes" id="UP000269721">
    <property type="component" value="Unassembled WGS sequence"/>
</dbReference>
<sequence length="180" mass="19091">MLFQPGREKSLLARNITFAVVSGASHMVPVEAPAPALDFLNRQLGTVVVGASVLQDVDLPPPSTSKPTTTPPQLPTPPQPSALAEGSPVPSATPAAVPVQRPYYAAGTVLLILMLLGMSACAFFFFRNRMHAKRSAAHAAGARNPPGRPGGSNWAEVDGDEEELFYAQEDEDSGYSLRPR</sequence>
<keyword evidence="2" id="KW-0812">Transmembrane</keyword>
<evidence type="ECO:0000256" key="2">
    <source>
        <dbReference type="SAM" id="Phobius"/>
    </source>
</evidence>
<dbReference type="InterPro" id="IPR033124">
    <property type="entry name" value="Ser_caboxypep_his_AS"/>
</dbReference>
<proteinExistence type="predicted"/>
<keyword evidence="4" id="KW-1185">Reference proteome</keyword>
<reference evidence="4" key="1">
    <citation type="journal article" date="2018" name="Nat. Microbiol.">
        <title>Leveraging single-cell genomics to expand the fungal tree of life.</title>
        <authorList>
            <person name="Ahrendt S.R."/>
            <person name="Quandt C.A."/>
            <person name="Ciobanu D."/>
            <person name="Clum A."/>
            <person name="Salamov A."/>
            <person name="Andreopoulos B."/>
            <person name="Cheng J.F."/>
            <person name="Woyke T."/>
            <person name="Pelin A."/>
            <person name="Henrissat B."/>
            <person name="Reynolds N.K."/>
            <person name="Benny G.L."/>
            <person name="Smith M.E."/>
            <person name="James T.Y."/>
            <person name="Grigoriev I.V."/>
        </authorList>
    </citation>
    <scope>NUCLEOTIDE SEQUENCE [LARGE SCALE GENOMIC DNA]</scope>
</reference>
<feature type="transmembrane region" description="Helical" evidence="2">
    <location>
        <begin position="103"/>
        <end position="126"/>
    </location>
</feature>
<keyword evidence="2" id="KW-0472">Membrane</keyword>
<gene>
    <name evidence="3" type="ORF">BDK51DRAFT_37430</name>
</gene>
<feature type="compositionally biased region" description="Pro residues" evidence="1">
    <location>
        <begin position="59"/>
        <end position="80"/>
    </location>
</feature>
<dbReference type="AlphaFoldDB" id="A0A4V1IPD9"/>
<evidence type="ECO:0000313" key="4">
    <source>
        <dbReference type="Proteomes" id="UP000269721"/>
    </source>
</evidence>
<evidence type="ECO:0000256" key="1">
    <source>
        <dbReference type="SAM" id="MobiDB-lite"/>
    </source>
</evidence>
<dbReference type="Gene3D" id="3.40.50.12670">
    <property type="match status" value="1"/>
</dbReference>
<accession>A0A4V1IPD9</accession>
<dbReference type="EMBL" id="ML002180">
    <property type="protein sequence ID" value="RKO82717.1"/>
    <property type="molecule type" value="Genomic_DNA"/>
</dbReference>
<dbReference type="PROSITE" id="PS00560">
    <property type="entry name" value="CARBOXYPEPT_SER_HIS"/>
    <property type="match status" value="1"/>
</dbReference>
<keyword evidence="2" id="KW-1133">Transmembrane helix</keyword>
<dbReference type="InterPro" id="IPR029058">
    <property type="entry name" value="AB_hydrolase_fold"/>
</dbReference>
<dbReference type="SUPFAM" id="SSF53474">
    <property type="entry name" value="alpha/beta-Hydrolases"/>
    <property type="match status" value="1"/>
</dbReference>
<name>A0A4V1IPD9_9FUNG</name>
<protein>
    <submittedName>
        <fullName evidence="3">Uncharacterized protein</fullName>
    </submittedName>
</protein>